<keyword evidence="4" id="KW-0342">GTP-binding</keyword>
<dbReference type="GO" id="GO:0005886">
    <property type="term" value="C:plasma membrane"/>
    <property type="evidence" value="ECO:0007669"/>
    <property type="project" value="TreeGrafter"/>
</dbReference>
<dbReference type="EMBL" id="UIGI01000001">
    <property type="protein sequence ID" value="SUW63844.1"/>
    <property type="molecule type" value="Genomic_DNA"/>
</dbReference>
<dbReference type="Gene3D" id="3.30.70.270">
    <property type="match status" value="1"/>
</dbReference>
<dbReference type="Pfam" id="PF17178">
    <property type="entry name" value="MASE5"/>
    <property type="match status" value="1"/>
</dbReference>
<feature type="transmembrane region" description="Helical" evidence="6">
    <location>
        <begin position="145"/>
        <end position="163"/>
    </location>
</feature>
<feature type="transmembrane region" description="Helical" evidence="6">
    <location>
        <begin position="175"/>
        <end position="197"/>
    </location>
</feature>
<evidence type="ECO:0000313" key="8">
    <source>
        <dbReference type="EMBL" id="SUW63844.1"/>
    </source>
</evidence>
<name>A0A381C7F7_9ENTR</name>
<reference evidence="8 9" key="1">
    <citation type="submission" date="2018-06" db="EMBL/GenBank/DDBJ databases">
        <authorList>
            <consortium name="Pathogen Informatics"/>
            <person name="Doyle S."/>
        </authorList>
    </citation>
    <scope>NUCLEOTIDE SEQUENCE [LARGE SCALE GENOMIC DNA]</scope>
    <source>
        <strain evidence="8 9">NCTC12119</strain>
    </source>
</reference>
<proteinExistence type="predicted"/>
<feature type="transmembrane region" description="Helical" evidence="6">
    <location>
        <begin position="21"/>
        <end position="42"/>
    </location>
</feature>
<dbReference type="GO" id="GO:0005525">
    <property type="term" value="F:GTP binding"/>
    <property type="evidence" value="ECO:0007669"/>
    <property type="project" value="UniProtKB-KW"/>
</dbReference>
<dbReference type="InterPro" id="IPR000160">
    <property type="entry name" value="GGDEF_dom"/>
</dbReference>
<dbReference type="GO" id="GO:0052621">
    <property type="term" value="F:diguanylate cyclase activity"/>
    <property type="evidence" value="ECO:0007669"/>
    <property type="project" value="UniProtKB-EC"/>
</dbReference>
<keyword evidence="4" id="KW-0547">Nucleotide-binding</keyword>
<keyword evidence="6" id="KW-1133">Transmembrane helix</keyword>
<dbReference type="NCBIfam" id="TIGR00254">
    <property type="entry name" value="GGDEF"/>
    <property type="match status" value="1"/>
</dbReference>
<dbReference type="PANTHER" id="PTHR45138:SF9">
    <property type="entry name" value="DIGUANYLATE CYCLASE DGCM-RELATED"/>
    <property type="match status" value="1"/>
</dbReference>
<dbReference type="SUPFAM" id="SSF55073">
    <property type="entry name" value="Nucleotide cyclase"/>
    <property type="match status" value="1"/>
</dbReference>
<dbReference type="InterPro" id="IPR033444">
    <property type="entry name" value="MASE5"/>
</dbReference>
<dbReference type="SMART" id="SM00267">
    <property type="entry name" value="GGDEF"/>
    <property type="match status" value="1"/>
</dbReference>
<dbReference type="GO" id="GO:0043709">
    <property type="term" value="P:cell adhesion involved in single-species biofilm formation"/>
    <property type="evidence" value="ECO:0007669"/>
    <property type="project" value="TreeGrafter"/>
</dbReference>
<evidence type="ECO:0000256" key="3">
    <source>
        <dbReference type="ARBA" id="ARBA00012528"/>
    </source>
</evidence>
<dbReference type="CDD" id="cd01949">
    <property type="entry name" value="GGDEF"/>
    <property type="match status" value="1"/>
</dbReference>
<comment type="pathway">
    <text evidence="2">Purine metabolism; 3',5'-cyclic di-GMP biosynthesis.</text>
</comment>
<keyword evidence="6" id="KW-0812">Transmembrane</keyword>
<comment type="cofactor">
    <cofactor evidence="1">
        <name>Mg(2+)</name>
        <dbReference type="ChEBI" id="CHEBI:18420"/>
    </cofactor>
</comment>
<dbReference type="AlphaFoldDB" id="A0A381C7F7"/>
<gene>
    <name evidence="8" type="primary">cph2_4</name>
    <name evidence="8" type="ORF">NCTC12119_02341</name>
</gene>
<keyword evidence="6" id="KW-0472">Membrane</keyword>
<dbReference type="InterPro" id="IPR050469">
    <property type="entry name" value="Diguanylate_Cyclase"/>
</dbReference>
<evidence type="ECO:0000256" key="1">
    <source>
        <dbReference type="ARBA" id="ARBA00001946"/>
    </source>
</evidence>
<evidence type="ECO:0000256" key="2">
    <source>
        <dbReference type="ARBA" id="ARBA00004665"/>
    </source>
</evidence>
<dbReference type="Pfam" id="PF00990">
    <property type="entry name" value="GGDEF"/>
    <property type="match status" value="1"/>
</dbReference>
<comment type="catalytic activity">
    <reaction evidence="5">
        <text>2 GTP = 3',3'-c-di-GMP + 2 diphosphate</text>
        <dbReference type="Rhea" id="RHEA:24898"/>
        <dbReference type="ChEBI" id="CHEBI:33019"/>
        <dbReference type="ChEBI" id="CHEBI:37565"/>
        <dbReference type="ChEBI" id="CHEBI:58805"/>
        <dbReference type="EC" id="2.7.7.65"/>
    </reaction>
</comment>
<dbReference type="EC" id="2.7.7.65" evidence="3"/>
<evidence type="ECO:0000256" key="6">
    <source>
        <dbReference type="SAM" id="Phobius"/>
    </source>
</evidence>
<organism evidence="8 9">
    <name type="scientific">Buttiauxella agrestis</name>
    <dbReference type="NCBI Taxonomy" id="82977"/>
    <lineage>
        <taxon>Bacteria</taxon>
        <taxon>Pseudomonadati</taxon>
        <taxon>Pseudomonadota</taxon>
        <taxon>Gammaproteobacteria</taxon>
        <taxon>Enterobacterales</taxon>
        <taxon>Enterobacteriaceae</taxon>
        <taxon>Buttiauxella</taxon>
    </lineage>
</organism>
<evidence type="ECO:0000259" key="7">
    <source>
        <dbReference type="PROSITE" id="PS50887"/>
    </source>
</evidence>
<feature type="transmembrane region" description="Helical" evidence="6">
    <location>
        <begin position="62"/>
        <end position="83"/>
    </location>
</feature>
<sequence length="381" mass="43233">MLDVRRTYTNLDFRLKVMRQRAITISGVWFLWINLLFCLFILGRHYFSPIQQIANITQSYPVLELLMGLILAISSSVIFLLRMAPDQHAEWLSKCLHGALLGISALWVCCFYIFIASGDSRIVFPFAALLIFTALISLYFDTRVLLSFTLPIWVVILICNFVYPSDLTVLNALLYILLAGLFESGRRILCGWFILAVRREHENRDLITQLQTLANRDPLTGIANRRVFHLLLDKALQREEQCNSSLSVIMLDVDHFKKYNDHYGHQAGDECLIKVAQCLEDAVRSTQDVVARFGGEEFIMLLPDTTAQQAIDVAERILQNLKALAIPHAGSLVLPCVTMSLGIAIWEPGMSATRLIAQADAALYQAKEQGRNQWQLFHTEE</sequence>
<feature type="transmembrane region" description="Helical" evidence="6">
    <location>
        <begin position="95"/>
        <end position="116"/>
    </location>
</feature>
<protein>
    <recommendedName>
        <fullName evidence="3">diguanylate cyclase</fullName>
        <ecNumber evidence="3">2.7.7.65</ecNumber>
    </recommendedName>
</protein>
<dbReference type="PANTHER" id="PTHR45138">
    <property type="entry name" value="REGULATORY COMPONENTS OF SENSORY TRANSDUCTION SYSTEM"/>
    <property type="match status" value="1"/>
</dbReference>
<dbReference type="FunFam" id="3.30.70.270:FF:000001">
    <property type="entry name" value="Diguanylate cyclase domain protein"/>
    <property type="match status" value="1"/>
</dbReference>
<dbReference type="InterPro" id="IPR029787">
    <property type="entry name" value="Nucleotide_cyclase"/>
</dbReference>
<evidence type="ECO:0000256" key="4">
    <source>
        <dbReference type="ARBA" id="ARBA00023134"/>
    </source>
</evidence>
<feature type="transmembrane region" description="Helical" evidence="6">
    <location>
        <begin position="122"/>
        <end position="140"/>
    </location>
</feature>
<accession>A0A381C7F7</accession>
<evidence type="ECO:0000256" key="5">
    <source>
        <dbReference type="ARBA" id="ARBA00034247"/>
    </source>
</evidence>
<feature type="domain" description="GGDEF" evidence="7">
    <location>
        <begin position="244"/>
        <end position="379"/>
    </location>
</feature>
<evidence type="ECO:0000313" key="9">
    <source>
        <dbReference type="Proteomes" id="UP000255528"/>
    </source>
</evidence>
<dbReference type="GO" id="GO:1902201">
    <property type="term" value="P:negative regulation of bacterial-type flagellum-dependent cell motility"/>
    <property type="evidence" value="ECO:0007669"/>
    <property type="project" value="TreeGrafter"/>
</dbReference>
<dbReference type="InterPro" id="IPR043128">
    <property type="entry name" value="Rev_trsase/Diguanyl_cyclase"/>
</dbReference>
<dbReference type="Proteomes" id="UP000255528">
    <property type="component" value="Unassembled WGS sequence"/>
</dbReference>
<dbReference type="PROSITE" id="PS50887">
    <property type="entry name" value="GGDEF"/>
    <property type="match status" value="1"/>
</dbReference>